<keyword evidence="1" id="KW-0614">Plasmid</keyword>
<accession>A0A217EZ15</accession>
<keyword evidence="2" id="KW-1185">Reference proteome</keyword>
<proteinExistence type="predicted"/>
<organism evidence="1 2">
    <name type="scientific">Croceicoccus marinus</name>
    <dbReference type="NCBI Taxonomy" id="450378"/>
    <lineage>
        <taxon>Bacteria</taxon>
        <taxon>Pseudomonadati</taxon>
        <taxon>Pseudomonadota</taxon>
        <taxon>Alphaproteobacteria</taxon>
        <taxon>Sphingomonadales</taxon>
        <taxon>Erythrobacteraceae</taxon>
        <taxon>Croceicoccus</taxon>
    </lineage>
</organism>
<dbReference type="EMBL" id="CP019604">
    <property type="protein sequence ID" value="ARU18380.1"/>
    <property type="molecule type" value="Genomic_DNA"/>
</dbReference>
<name>A0A217EZ15_9SPHN</name>
<dbReference type="Proteomes" id="UP000195807">
    <property type="component" value="Plasmid pCME4A9II"/>
</dbReference>
<dbReference type="KEGG" id="cman:A9D14_18735"/>
<geneLocation type="plasmid" evidence="2">
    <name>pcme4a9ii</name>
</geneLocation>
<sequence length="75" mass="8006">MRSGSKGFVTAKPAHPQGQCCAISRDYAVPLLHQSVASLSGENSVFSNLQKLVQASEMQKFAPEAVPKADARYVA</sequence>
<dbReference type="AlphaFoldDB" id="A0A217EZ15"/>
<evidence type="ECO:0000313" key="1">
    <source>
        <dbReference type="EMBL" id="ARU18380.1"/>
    </source>
</evidence>
<gene>
    <name evidence="1" type="ORF">A9D14_18735</name>
</gene>
<reference evidence="1 2" key="1">
    <citation type="submission" date="2017-01" db="EMBL/GenBank/DDBJ databases">
        <title>Complete genome sequence of esterase-producing bacterium Croceicoccus marinus E4A9.</title>
        <authorList>
            <person name="Wu Y.-H."/>
            <person name="Cheng H."/>
            <person name="Xu L."/>
            <person name="Huo Y.-Y."/>
            <person name="Wang C.-S."/>
            <person name="Xu X.-W."/>
        </authorList>
    </citation>
    <scope>NUCLEOTIDE SEQUENCE [LARGE SCALE GENOMIC DNA]</scope>
    <source>
        <strain evidence="1 2">E4A9</strain>
        <plasmid evidence="2">Plasmid pcme4a9ii</plasmid>
    </source>
</reference>
<protein>
    <submittedName>
        <fullName evidence="1">Uncharacterized protein</fullName>
    </submittedName>
</protein>
<evidence type="ECO:0000313" key="2">
    <source>
        <dbReference type="Proteomes" id="UP000195807"/>
    </source>
</evidence>